<name>A0AAD7WVU3_9TELE</name>
<protein>
    <submittedName>
        <fullName evidence="1">Uncharacterized protein</fullName>
    </submittedName>
</protein>
<evidence type="ECO:0000313" key="2">
    <source>
        <dbReference type="Proteomes" id="UP001221898"/>
    </source>
</evidence>
<sequence>MKNERKENPRQPYCNLGYSRIAMSGGGAAERPVATGGYFTDAAARERLGTSRNGTRSLTWGLRAGTVPLHLQAPV</sequence>
<reference evidence="1" key="1">
    <citation type="journal article" date="2023" name="Science">
        <title>Genome structures resolve the early diversification of teleost fishes.</title>
        <authorList>
            <person name="Parey E."/>
            <person name="Louis A."/>
            <person name="Montfort J."/>
            <person name="Bouchez O."/>
            <person name="Roques C."/>
            <person name="Iampietro C."/>
            <person name="Lluch J."/>
            <person name="Castinel A."/>
            <person name="Donnadieu C."/>
            <person name="Desvignes T."/>
            <person name="Floi Bucao C."/>
            <person name="Jouanno E."/>
            <person name="Wen M."/>
            <person name="Mejri S."/>
            <person name="Dirks R."/>
            <person name="Jansen H."/>
            <person name="Henkel C."/>
            <person name="Chen W.J."/>
            <person name="Zahm M."/>
            <person name="Cabau C."/>
            <person name="Klopp C."/>
            <person name="Thompson A.W."/>
            <person name="Robinson-Rechavi M."/>
            <person name="Braasch I."/>
            <person name="Lecointre G."/>
            <person name="Bobe J."/>
            <person name="Postlethwait J.H."/>
            <person name="Berthelot C."/>
            <person name="Roest Crollius H."/>
            <person name="Guiguen Y."/>
        </authorList>
    </citation>
    <scope>NUCLEOTIDE SEQUENCE</scope>
    <source>
        <strain evidence="1">NC1722</strain>
    </source>
</reference>
<comment type="caution">
    <text evidence="1">The sequence shown here is derived from an EMBL/GenBank/DDBJ whole genome shotgun (WGS) entry which is preliminary data.</text>
</comment>
<keyword evidence="2" id="KW-1185">Reference proteome</keyword>
<gene>
    <name evidence="1" type="ORF">AAFF_G00162690</name>
</gene>
<dbReference type="AlphaFoldDB" id="A0AAD7WVU3"/>
<proteinExistence type="predicted"/>
<organism evidence="1 2">
    <name type="scientific">Aldrovandia affinis</name>
    <dbReference type="NCBI Taxonomy" id="143900"/>
    <lineage>
        <taxon>Eukaryota</taxon>
        <taxon>Metazoa</taxon>
        <taxon>Chordata</taxon>
        <taxon>Craniata</taxon>
        <taxon>Vertebrata</taxon>
        <taxon>Euteleostomi</taxon>
        <taxon>Actinopterygii</taxon>
        <taxon>Neopterygii</taxon>
        <taxon>Teleostei</taxon>
        <taxon>Notacanthiformes</taxon>
        <taxon>Halosauridae</taxon>
        <taxon>Aldrovandia</taxon>
    </lineage>
</organism>
<accession>A0AAD7WVU3</accession>
<dbReference type="Proteomes" id="UP001221898">
    <property type="component" value="Unassembled WGS sequence"/>
</dbReference>
<evidence type="ECO:0000313" key="1">
    <source>
        <dbReference type="EMBL" id="KAJ8411461.1"/>
    </source>
</evidence>
<dbReference type="EMBL" id="JAINUG010000022">
    <property type="protein sequence ID" value="KAJ8411461.1"/>
    <property type="molecule type" value="Genomic_DNA"/>
</dbReference>